<name>A0ABX3G717_9ACTN</name>
<evidence type="ECO:0008006" key="3">
    <source>
        <dbReference type="Google" id="ProtNLM"/>
    </source>
</evidence>
<evidence type="ECO:0000313" key="1">
    <source>
        <dbReference type="EMBL" id="OLZ66775.1"/>
    </source>
</evidence>
<sequence length="173" mass="18396">MTAAVALTALTGCGGEGNSGPLAALGLPKADNMAAVEKLINANGTCRELEGGPKHLDKDTAKMVDDPAFAIKESARCKDRNGKSIYLLLLSDMKKFQEANKKAQETDEDFDSSYLIGQNIALVSKGDDTVRGLMAAKFALMSCNPQHTKDIPSGYKKDEPLVKGCVVTDYIPG</sequence>
<reference evidence="1 2" key="1">
    <citation type="submission" date="2016-01" db="EMBL/GenBank/DDBJ databases">
        <title>Streptomyces amritsarensis strain MTCC 11845 genome sequencing and assembly.</title>
        <authorList>
            <person name="Sharma D."/>
            <person name="Nair G.R."/>
            <person name="Kaur G."/>
            <person name="Manhas R.K."/>
            <person name="Mayilraj S."/>
        </authorList>
    </citation>
    <scope>NUCLEOTIDE SEQUENCE [LARGE SCALE GENOMIC DNA]</scope>
    <source>
        <strain evidence="1 2">MTCC 11845</strain>
    </source>
</reference>
<accession>A0ABX3G717</accession>
<proteinExistence type="predicted"/>
<dbReference type="EMBL" id="MQUR01000028">
    <property type="protein sequence ID" value="OLZ66775.1"/>
    <property type="molecule type" value="Genomic_DNA"/>
</dbReference>
<evidence type="ECO:0000313" key="2">
    <source>
        <dbReference type="Proteomes" id="UP000187151"/>
    </source>
</evidence>
<protein>
    <recommendedName>
        <fullName evidence="3">Lipoprotein</fullName>
    </recommendedName>
</protein>
<keyword evidence="2" id="KW-1185">Reference proteome</keyword>
<organism evidence="1 2">
    <name type="scientific">Streptomyces amritsarensis</name>
    <dbReference type="NCBI Taxonomy" id="681158"/>
    <lineage>
        <taxon>Bacteria</taxon>
        <taxon>Bacillati</taxon>
        <taxon>Actinomycetota</taxon>
        <taxon>Actinomycetes</taxon>
        <taxon>Kitasatosporales</taxon>
        <taxon>Streptomycetaceae</taxon>
        <taxon>Streptomyces</taxon>
    </lineage>
</organism>
<gene>
    <name evidence="1" type="ORF">AVW11_14635</name>
</gene>
<comment type="caution">
    <text evidence="1">The sequence shown here is derived from an EMBL/GenBank/DDBJ whole genome shotgun (WGS) entry which is preliminary data.</text>
</comment>
<dbReference type="Proteomes" id="UP000187151">
    <property type="component" value="Unassembled WGS sequence"/>
</dbReference>